<dbReference type="EMBL" id="RXGB01000504">
    <property type="protein sequence ID" value="TMX03080.1"/>
    <property type="molecule type" value="Genomic_DNA"/>
</dbReference>
<evidence type="ECO:0000256" key="1">
    <source>
        <dbReference type="SAM" id="MobiDB-lite"/>
    </source>
</evidence>
<sequence>MNTRRNTGGEIGGATAGVNQIPPQAPAAGMEMHDNPTGLTDGEVRTALVEIAQTITLQAHAMTAQAEQQGVSRENPPASTMANRLRDFMRINPLVYTGLKAH</sequence>
<protein>
    <submittedName>
        <fullName evidence="2">Uncharacterized protein</fullName>
    </submittedName>
</protein>
<dbReference type="AlphaFoldDB" id="A0A6N2CE43"/>
<feature type="compositionally biased region" description="Polar residues" evidence="1">
    <location>
        <begin position="66"/>
        <end position="82"/>
    </location>
</feature>
<gene>
    <name evidence="2" type="ORF">EJD97_018434</name>
</gene>
<feature type="region of interest" description="Disordered" evidence="1">
    <location>
        <begin position="66"/>
        <end position="85"/>
    </location>
</feature>
<reference evidence="2" key="1">
    <citation type="submission" date="2019-05" db="EMBL/GenBank/DDBJ databases">
        <title>The de novo reference genome and transcriptome assemblies of the wild tomato species Solanum chilense.</title>
        <authorList>
            <person name="Stam R."/>
            <person name="Nosenko T."/>
            <person name="Hoerger A.C."/>
            <person name="Stephan W."/>
            <person name="Seidel M.A."/>
            <person name="Kuhn J.M.M."/>
            <person name="Haberer G."/>
            <person name="Tellier A."/>
        </authorList>
    </citation>
    <scope>NUCLEOTIDE SEQUENCE</scope>
    <source>
        <tissue evidence="2">Mature leaves</tissue>
    </source>
</reference>
<comment type="caution">
    <text evidence="2">The sequence shown here is derived from an EMBL/GenBank/DDBJ whole genome shotgun (WGS) entry which is preliminary data.</text>
</comment>
<accession>A0A6N2CE43</accession>
<organism evidence="2">
    <name type="scientific">Solanum chilense</name>
    <name type="common">Tomato</name>
    <name type="synonym">Lycopersicon chilense</name>
    <dbReference type="NCBI Taxonomy" id="4083"/>
    <lineage>
        <taxon>Eukaryota</taxon>
        <taxon>Viridiplantae</taxon>
        <taxon>Streptophyta</taxon>
        <taxon>Embryophyta</taxon>
        <taxon>Tracheophyta</taxon>
        <taxon>Spermatophyta</taxon>
        <taxon>Magnoliopsida</taxon>
        <taxon>eudicotyledons</taxon>
        <taxon>Gunneridae</taxon>
        <taxon>Pentapetalae</taxon>
        <taxon>asterids</taxon>
        <taxon>lamiids</taxon>
        <taxon>Solanales</taxon>
        <taxon>Solanaceae</taxon>
        <taxon>Solanoideae</taxon>
        <taxon>Solaneae</taxon>
        <taxon>Solanum</taxon>
        <taxon>Solanum subgen. Lycopersicon</taxon>
    </lineage>
</organism>
<evidence type="ECO:0000313" key="2">
    <source>
        <dbReference type="EMBL" id="TMX03080.1"/>
    </source>
</evidence>
<proteinExistence type="predicted"/>
<feature type="region of interest" description="Disordered" evidence="1">
    <location>
        <begin position="1"/>
        <end position="40"/>
    </location>
</feature>
<name>A0A6N2CE43_SOLCI</name>